<evidence type="ECO:0000313" key="1">
    <source>
        <dbReference type="EMBL" id="RTR37968.1"/>
    </source>
</evidence>
<sequence length="88" mass="9949">MKPNTTQAMQILIEQIKAALPFEVPEHEICAGVCVGCPKKLMEYISSEVEYWECKLESDEKPSLLDLSDLARIGSKVHRSMVKNKLID</sequence>
<dbReference type="EMBL" id="RXNU01000008">
    <property type="protein sequence ID" value="RTR37968.1"/>
    <property type="molecule type" value="Genomic_DNA"/>
</dbReference>
<proteinExistence type="predicted"/>
<gene>
    <name evidence="1" type="ORF">EKG38_15495</name>
</gene>
<evidence type="ECO:0000313" key="2">
    <source>
        <dbReference type="Proteomes" id="UP000267448"/>
    </source>
</evidence>
<dbReference type="OrthoDB" id="6238348at2"/>
<accession>A0A3S0IN13</accession>
<dbReference type="RefSeq" id="WP_126521139.1">
    <property type="nucleotide sequence ID" value="NZ_RXNU01000008.1"/>
</dbReference>
<dbReference type="Proteomes" id="UP000267448">
    <property type="component" value="Unassembled WGS sequence"/>
</dbReference>
<protein>
    <submittedName>
        <fullName evidence="1">Uncharacterized protein</fullName>
    </submittedName>
</protein>
<reference evidence="1 2" key="1">
    <citation type="submission" date="2018-12" db="EMBL/GenBank/DDBJ databases">
        <authorList>
            <person name="Yu L."/>
        </authorList>
    </citation>
    <scope>NUCLEOTIDE SEQUENCE [LARGE SCALE GENOMIC DNA]</scope>
    <source>
        <strain evidence="1 2">HAW-EB2</strain>
    </source>
</reference>
<organism evidence="1 2">
    <name type="scientific">Shewanella canadensis</name>
    <dbReference type="NCBI Taxonomy" id="271096"/>
    <lineage>
        <taxon>Bacteria</taxon>
        <taxon>Pseudomonadati</taxon>
        <taxon>Pseudomonadota</taxon>
        <taxon>Gammaproteobacteria</taxon>
        <taxon>Alteromonadales</taxon>
        <taxon>Shewanellaceae</taxon>
        <taxon>Shewanella</taxon>
    </lineage>
</organism>
<keyword evidence="2" id="KW-1185">Reference proteome</keyword>
<dbReference type="AlphaFoldDB" id="A0A3S0IN13"/>
<name>A0A3S0IN13_9GAMM</name>
<comment type="caution">
    <text evidence="1">The sequence shown here is derived from an EMBL/GenBank/DDBJ whole genome shotgun (WGS) entry which is preliminary data.</text>
</comment>